<evidence type="ECO:0000259" key="5">
    <source>
        <dbReference type="SMART" id="SM00849"/>
    </source>
</evidence>
<name>A0A0M6WE57_9FIRM</name>
<evidence type="ECO:0000313" key="6">
    <source>
        <dbReference type="EMBL" id="CRL33682.1"/>
    </source>
</evidence>
<dbReference type="EMBL" id="CVRR01000005">
    <property type="protein sequence ID" value="CRL33682.1"/>
    <property type="molecule type" value="Genomic_DNA"/>
</dbReference>
<evidence type="ECO:0000256" key="2">
    <source>
        <dbReference type="ARBA" id="ARBA00022723"/>
    </source>
</evidence>
<comment type="cofactor">
    <cofactor evidence="1">
        <name>Zn(2+)</name>
        <dbReference type="ChEBI" id="CHEBI:29105"/>
    </cofactor>
</comment>
<keyword evidence="3 6" id="KW-0378">Hydrolase</keyword>
<evidence type="ECO:0000256" key="3">
    <source>
        <dbReference type="ARBA" id="ARBA00022801"/>
    </source>
</evidence>
<feature type="domain" description="Metallo-beta-lactamase" evidence="5">
    <location>
        <begin position="15"/>
        <end position="193"/>
    </location>
</feature>
<dbReference type="PANTHER" id="PTHR46233:SF3">
    <property type="entry name" value="HYDROXYACYLGLUTATHIONE HYDROLASE GLOC"/>
    <property type="match status" value="1"/>
</dbReference>
<reference evidence="7" key="1">
    <citation type="submission" date="2015-05" db="EMBL/GenBank/DDBJ databases">
        <authorList>
            <consortium name="Pathogen Informatics"/>
        </authorList>
    </citation>
    <scope>NUCLEOTIDE SEQUENCE [LARGE SCALE GENOMIC DNA]</scope>
    <source>
        <strain evidence="7">M72</strain>
    </source>
</reference>
<sequence length="209" mass="23661">MAKLKINHYVVGPVQTNCYFAINDETKELIIIDPGYSPKQLAERVRQEGCTPVAILLTHGHFDHATGAADLAKEFSIPVYAYETEKETLENEEMNLCHMTGEHHVFHADIYLKDEQELDLAGFHIRVLHTPGHTPGGCCYYFPYENVVFSGDTLFCTSVGRTDFPGGSMSDIVRSIREKLMTLPDRTTVYPGHNDVTTIENERMYNPYL</sequence>
<proteinExistence type="predicted"/>
<organism evidence="6 7">
    <name type="scientific">Roseburia faecis</name>
    <dbReference type="NCBI Taxonomy" id="301302"/>
    <lineage>
        <taxon>Bacteria</taxon>
        <taxon>Bacillati</taxon>
        <taxon>Bacillota</taxon>
        <taxon>Clostridia</taxon>
        <taxon>Lachnospirales</taxon>
        <taxon>Lachnospiraceae</taxon>
        <taxon>Roseburia</taxon>
    </lineage>
</organism>
<dbReference type="SMART" id="SM00849">
    <property type="entry name" value="Lactamase_B"/>
    <property type="match status" value="1"/>
</dbReference>
<evidence type="ECO:0000256" key="4">
    <source>
        <dbReference type="ARBA" id="ARBA00022833"/>
    </source>
</evidence>
<dbReference type="GO" id="GO:0016787">
    <property type="term" value="F:hydrolase activity"/>
    <property type="evidence" value="ECO:0007669"/>
    <property type="project" value="UniProtKB-KW"/>
</dbReference>
<dbReference type="Proteomes" id="UP000049979">
    <property type="component" value="Unassembled WGS sequence"/>
</dbReference>
<gene>
    <name evidence="6" type="ORF">M72_02771</name>
</gene>
<dbReference type="STRING" id="301302.ERS852420_01552"/>
<evidence type="ECO:0000313" key="7">
    <source>
        <dbReference type="Proteomes" id="UP000049979"/>
    </source>
</evidence>
<keyword evidence="4" id="KW-0862">Zinc</keyword>
<dbReference type="CDD" id="cd06262">
    <property type="entry name" value="metallo-hydrolase-like_MBL-fold"/>
    <property type="match status" value="1"/>
</dbReference>
<dbReference type="PANTHER" id="PTHR46233">
    <property type="entry name" value="HYDROXYACYLGLUTATHIONE HYDROLASE GLOC"/>
    <property type="match status" value="1"/>
</dbReference>
<dbReference type="RefSeq" id="WP_055067032.1">
    <property type="nucleotide sequence ID" value="NZ_CP173697.1"/>
</dbReference>
<keyword evidence="7" id="KW-1185">Reference proteome</keyword>
<dbReference type="InterPro" id="IPR001279">
    <property type="entry name" value="Metallo-B-lactamas"/>
</dbReference>
<dbReference type="InterPro" id="IPR036866">
    <property type="entry name" value="RibonucZ/Hydroxyglut_hydro"/>
</dbReference>
<keyword evidence="2" id="KW-0479">Metal-binding</keyword>
<dbReference type="GO" id="GO:0046872">
    <property type="term" value="F:metal ion binding"/>
    <property type="evidence" value="ECO:0007669"/>
    <property type="project" value="UniProtKB-KW"/>
</dbReference>
<dbReference type="SUPFAM" id="SSF56281">
    <property type="entry name" value="Metallo-hydrolase/oxidoreductase"/>
    <property type="match status" value="1"/>
</dbReference>
<dbReference type="Pfam" id="PF00753">
    <property type="entry name" value="Lactamase_B"/>
    <property type="match status" value="1"/>
</dbReference>
<dbReference type="AlphaFoldDB" id="A0A0M6WE57"/>
<protein>
    <submittedName>
        <fullName evidence="6">Hydroxyacylglutathione hydrolase</fullName>
    </submittedName>
</protein>
<evidence type="ECO:0000256" key="1">
    <source>
        <dbReference type="ARBA" id="ARBA00001947"/>
    </source>
</evidence>
<accession>A0A0M6WE57</accession>
<dbReference type="OrthoDB" id="9802248at2"/>
<dbReference type="Gene3D" id="3.60.15.10">
    <property type="entry name" value="Ribonuclease Z/Hydroxyacylglutathione hydrolase-like"/>
    <property type="match status" value="1"/>
</dbReference>
<dbReference type="InterPro" id="IPR051453">
    <property type="entry name" value="MBL_Glyoxalase_II"/>
</dbReference>